<dbReference type="SUPFAM" id="SSF51905">
    <property type="entry name" value="FAD/NAD(P)-binding domain"/>
    <property type="match status" value="2"/>
</dbReference>
<keyword evidence="4 5" id="KW-0560">Oxidoreductase</keyword>
<keyword evidence="2 5" id="KW-0285">Flavoprotein</keyword>
<dbReference type="InterPro" id="IPR036188">
    <property type="entry name" value="FAD/NAD-bd_sf"/>
</dbReference>
<dbReference type="GeneID" id="136816532"/>
<reference evidence="7" key="1">
    <citation type="submission" date="2021-01" db="UniProtKB">
        <authorList>
            <consortium name="EnsemblMetazoa"/>
        </authorList>
    </citation>
    <scope>IDENTIFICATION</scope>
</reference>
<dbReference type="InterPro" id="IPR020946">
    <property type="entry name" value="Flavin_mOase-like"/>
</dbReference>
<evidence type="ECO:0000256" key="5">
    <source>
        <dbReference type="RuleBase" id="RU361177"/>
    </source>
</evidence>
<dbReference type="AlphaFoldDB" id="A0A7M5V684"/>
<protein>
    <recommendedName>
        <fullName evidence="5">Flavin-containing monooxygenase</fullName>
        <ecNumber evidence="5">1.-.-.-</ecNumber>
    </recommendedName>
</protein>
<evidence type="ECO:0000313" key="8">
    <source>
        <dbReference type="Proteomes" id="UP000594262"/>
    </source>
</evidence>
<dbReference type="PANTHER" id="PTHR42877">
    <property type="entry name" value="L-ORNITHINE N(5)-MONOOXYGENASE-RELATED"/>
    <property type="match status" value="1"/>
</dbReference>
<comment type="cofactor">
    <cofactor evidence="5">
        <name>FAD</name>
        <dbReference type="ChEBI" id="CHEBI:57692"/>
    </cofactor>
</comment>
<dbReference type="RefSeq" id="XP_066928977.1">
    <property type="nucleotide sequence ID" value="XM_067072876.1"/>
</dbReference>
<feature type="transmembrane region" description="Helical" evidence="6">
    <location>
        <begin position="15"/>
        <end position="37"/>
    </location>
</feature>
<comment type="similarity">
    <text evidence="5">Belongs to the FMO family.</text>
</comment>
<keyword evidence="8" id="KW-1185">Reference proteome</keyword>
<dbReference type="EnsemblMetazoa" id="CLYHEMT004130.1">
    <property type="protein sequence ID" value="CLYHEMP004130.1"/>
    <property type="gene ID" value="CLYHEMG004130"/>
</dbReference>
<accession>A0A7M5V684</accession>
<feature type="transmembrane region" description="Helical" evidence="6">
    <location>
        <begin position="43"/>
        <end position="64"/>
    </location>
</feature>
<dbReference type="PRINTS" id="PR00469">
    <property type="entry name" value="PNDRDTASEII"/>
</dbReference>
<organism evidence="7 8">
    <name type="scientific">Clytia hemisphaerica</name>
    <dbReference type="NCBI Taxonomy" id="252671"/>
    <lineage>
        <taxon>Eukaryota</taxon>
        <taxon>Metazoa</taxon>
        <taxon>Cnidaria</taxon>
        <taxon>Hydrozoa</taxon>
        <taxon>Hydroidolina</taxon>
        <taxon>Leptothecata</taxon>
        <taxon>Obeliida</taxon>
        <taxon>Clytiidae</taxon>
        <taxon>Clytia</taxon>
    </lineage>
</organism>
<keyword evidence="6" id="KW-1133">Transmembrane helix</keyword>
<dbReference type="OrthoDB" id="66881at2759"/>
<keyword evidence="3 5" id="KW-0274">FAD</keyword>
<evidence type="ECO:0000256" key="4">
    <source>
        <dbReference type="ARBA" id="ARBA00023002"/>
    </source>
</evidence>
<dbReference type="GO" id="GO:0004499">
    <property type="term" value="F:N,N-dimethylaniline monooxygenase activity"/>
    <property type="evidence" value="ECO:0007669"/>
    <property type="project" value="InterPro"/>
</dbReference>
<evidence type="ECO:0000256" key="6">
    <source>
        <dbReference type="SAM" id="Phobius"/>
    </source>
</evidence>
<proteinExistence type="inferred from homology"/>
<dbReference type="PRINTS" id="PR00368">
    <property type="entry name" value="FADPNR"/>
</dbReference>
<dbReference type="GO" id="GO:0050660">
    <property type="term" value="F:flavin adenine dinucleotide binding"/>
    <property type="evidence" value="ECO:0007669"/>
    <property type="project" value="InterPro"/>
</dbReference>
<keyword evidence="6" id="KW-0812">Transmembrane</keyword>
<sequence>MLMKTKMATLSRTSLNLIASMFELQYVATYLALWYLFIQFCCLATWVVPWYVLVTSLVIGYRYFWCENLQIPRQEDKDCLVVIIGSGFAGICAAVRLKLQGVPFIVLEKAESLGGTWLNNQYPGNGCDTMVHMYVYSFFQSNKWTRMLEGGSSILAYLHQVSDHFQLLQHLKFNTKVEQCVFNETTSKWTVTTSTGESIQCNFIISAVGFAHIPNMPNIKGMDKFEGDIFHTSKWPKDYECKNKRVALVGTGCSGIQVMPYLARRCQQLCVLQRKAAYVLPKFDLIFPDVIKQLFKNLPFSMILLRWYIFVRLEMIYFLALIRNSHTNFLLQFIVKKIMSFQVEDPKLKDKLIPDYVLGCKRITISSDYISSFNQPNVQLIDTKIREITKDTILTEDGHSVAVDTIILATGFNALKSIAGDMKIVCPSDGKTLSEIWNDDPTAFLGTCRPGFPNFFTLLGPGTELGHNSVVWMAEQQMYLISKLISRVQKKKLKQVDVTQKAFDEFQVGFQRDLRKSVFDEPCQSWYQNEDGFSFLTWPSHCLKFWWKTRTYKNSFFQFK</sequence>
<dbReference type="Gene3D" id="3.50.50.60">
    <property type="entry name" value="FAD/NAD(P)-binding domain"/>
    <property type="match status" value="2"/>
</dbReference>
<name>A0A7M5V684_9CNID</name>
<dbReference type="EC" id="1.-.-.-" evidence="5"/>
<dbReference type="Pfam" id="PF00743">
    <property type="entry name" value="FMO-like"/>
    <property type="match status" value="1"/>
</dbReference>
<dbReference type="GO" id="GO:0050661">
    <property type="term" value="F:NADP binding"/>
    <property type="evidence" value="ECO:0007669"/>
    <property type="project" value="InterPro"/>
</dbReference>
<evidence type="ECO:0000256" key="2">
    <source>
        <dbReference type="ARBA" id="ARBA00022630"/>
    </source>
</evidence>
<keyword evidence="6" id="KW-0472">Membrane</keyword>
<comment type="similarity">
    <text evidence="1">Belongs to the FAD-binding monooxygenase family.</text>
</comment>
<dbReference type="PANTHER" id="PTHR42877:SF4">
    <property type="entry name" value="FAD_NAD(P)-BINDING DOMAIN-CONTAINING PROTEIN-RELATED"/>
    <property type="match status" value="1"/>
</dbReference>
<keyword evidence="5" id="KW-0503">Monooxygenase</keyword>
<dbReference type="InterPro" id="IPR051209">
    <property type="entry name" value="FAD-bind_Monooxygenase_sf"/>
</dbReference>
<dbReference type="Proteomes" id="UP000594262">
    <property type="component" value="Unplaced"/>
</dbReference>
<evidence type="ECO:0000256" key="1">
    <source>
        <dbReference type="ARBA" id="ARBA00010139"/>
    </source>
</evidence>
<evidence type="ECO:0000313" key="7">
    <source>
        <dbReference type="EnsemblMetazoa" id="CLYHEMP004130.1"/>
    </source>
</evidence>
<evidence type="ECO:0000256" key="3">
    <source>
        <dbReference type="ARBA" id="ARBA00022827"/>
    </source>
</evidence>